<evidence type="ECO:0000313" key="1">
    <source>
        <dbReference type="EMBL" id="TRY74499.1"/>
    </source>
</evidence>
<dbReference type="EMBL" id="VCGU01000005">
    <property type="protein sequence ID" value="TRY74499.1"/>
    <property type="molecule type" value="Genomic_DNA"/>
</dbReference>
<dbReference type="AlphaFoldDB" id="A0A553PA02"/>
<comment type="caution">
    <text evidence="1">The sequence shown here is derived from an EMBL/GenBank/DDBJ whole genome shotgun (WGS) entry which is preliminary data.</text>
</comment>
<protein>
    <submittedName>
        <fullName evidence="1">Uncharacterized protein</fullName>
    </submittedName>
</protein>
<gene>
    <name evidence="1" type="ORF">TCAL_08542</name>
</gene>
<dbReference type="Proteomes" id="UP000318571">
    <property type="component" value="Chromosome 2"/>
</dbReference>
<keyword evidence="2" id="KW-1185">Reference proteome</keyword>
<organism evidence="1 2">
    <name type="scientific">Tigriopus californicus</name>
    <name type="common">Marine copepod</name>
    <dbReference type="NCBI Taxonomy" id="6832"/>
    <lineage>
        <taxon>Eukaryota</taxon>
        <taxon>Metazoa</taxon>
        <taxon>Ecdysozoa</taxon>
        <taxon>Arthropoda</taxon>
        <taxon>Crustacea</taxon>
        <taxon>Multicrustacea</taxon>
        <taxon>Hexanauplia</taxon>
        <taxon>Copepoda</taxon>
        <taxon>Harpacticoida</taxon>
        <taxon>Harpacticidae</taxon>
        <taxon>Tigriopus</taxon>
    </lineage>
</organism>
<evidence type="ECO:0000313" key="2">
    <source>
        <dbReference type="Proteomes" id="UP000318571"/>
    </source>
</evidence>
<proteinExistence type="predicted"/>
<reference evidence="1 2" key="1">
    <citation type="journal article" date="2018" name="Nat. Ecol. Evol.">
        <title>Genomic signatures of mitonuclear coevolution across populations of Tigriopus californicus.</title>
        <authorList>
            <person name="Barreto F.S."/>
            <person name="Watson E.T."/>
            <person name="Lima T.G."/>
            <person name="Willett C.S."/>
            <person name="Edmands S."/>
            <person name="Li W."/>
            <person name="Burton R.S."/>
        </authorList>
    </citation>
    <scope>NUCLEOTIDE SEQUENCE [LARGE SCALE GENOMIC DNA]</scope>
    <source>
        <strain evidence="1 2">San Diego</strain>
    </source>
</reference>
<accession>A0A553PA02</accession>
<sequence length="358" mass="40872">MFGHVNYRYLTGLASLWLVTEVLMGKFISSLKILEFELRHSRPDHPPNQIDVTFDQVYFMVFNISLGADETPLNTLIYRDGRKVFELLPTLNEPEVFAPFTNEDLTFTSQPIEGGFLQGTIMIHRPKVVHEGFYKVISKVIQNQSQAVQIDSKSIYVRAISNCTQVEGRSLVREPCDLHLQYWCKNPIYPLSSIRILAFFGSALDRTFAMPLPGAGVTSFELEDGRYEITFNYTQQELGVMPSTFYSQLDWYQYDTLLRSDIKDFEKRDHCNSSGTFSPDAVLHLTPQTVFPSETPKYFETMAWTTNSTTRLATISSVQDIDRTTHSAEPSPSGCPQMNHGHWALAHLLTHLILCYEL</sequence>
<name>A0A553PA02_TIGCA</name>